<evidence type="ECO:0000313" key="1">
    <source>
        <dbReference type="EMBL" id="ABM96637.1"/>
    </source>
</evidence>
<dbReference type="HOGENOM" id="CLU_854985_0_0_4"/>
<dbReference type="AlphaFoldDB" id="A2SM48"/>
<dbReference type="STRING" id="420662.Mpe_A3684"/>
<reference evidence="1 2" key="1">
    <citation type="journal article" date="2007" name="J. Bacteriol.">
        <title>Whole-genome analysis of the methyl tert-butyl ether-degrading beta-proteobacterium Methylibium petroleiphilum PM1.</title>
        <authorList>
            <person name="Kane S.R."/>
            <person name="Chakicherla A.Y."/>
            <person name="Chain P.S.G."/>
            <person name="Schmidt R."/>
            <person name="Shin M.W."/>
            <person name="Legler T.C."/>
            <person name="Scow K.M."/>
            <person name="Larimer F.W."/>
            <person name="Lucas S.M."/>
            <person name="Richardson P.M."/>
            <person name="Hristova K.R."/>
        </authorList>
    </citation>
    <scope>NUCLEOTIDE SEQUENCE [LARGE SCALE GENOMIC DNA]</scope>
    <source>
        <strain evidence="2">ATCC BAA-1232 / LMG 22953 / PM1</strain>
    </source>
</reference>
<dbReference type="RefSeq" id="WP_011831257.1">
    <property type="nucleotide sequence ID" value="NC_008825.1"/>
</dbReference>
<gene>
    <name evidence="1" type="ordered locus">Mpe_A3684</name>
</gene>
<name>A2SM48_METPP</name>
<dbReference type="Proteomes" id="UP000000366">
    <property type="component" value="Chromosome"/>
</dbReference>
<dbReference type="EMBL" id="CP000555">
    <property type="protein sequence ID" value="ABM96637.1"/>
    <property type="molecule type" value="Genomic_DNA"/>
</dbReference>
<dbReference type="InterPro" id="IPR054249">
    <property type="entry name" value="DUF6976"/>
</dbReference>
<dbReference type="KEGG" id="mpt:Mpe_A3684"/>
<dbReference type="Pfam" id="PF22396">
    <property type="entry name" value="DUF6976"/>
    <property type="match status" value="1"/>
</dbReference>
<proteinExistence type="predicted"/>
<accession>A2SM48</accession>
<protein>
    <submittedName>
        <fullName evidence="1">Uncharacterized protein</fullName>
    </submittedName>
</protein>
<sequence>MTARPSSSLRPATGALMSVEEAGVLLRSHGRYMVAGEEALLRRLPRGRWIGGSIPYFMGQDGGRTTRDQVFVAALPGAALESTLRWYDAKSLPNVCVDGPANGYSLIIIPAFSAVHSQFAREAPQYEDMYLKPLLGWIAGIHLDDLGKATPVVVNGETGEFDGERALVMHLPLPEDQLARLDIVNLFEQGDGDRIRFTEAGFHAHDCVVNGKPVNFADYLQRNAVDTRWPLVADYSGAMVNVSFKGIDEADHRVDFYAPVFDDIEYRFARPMDNYEQALVGALPADSGQVGWSCNCILNYLYSELEGKRTGPITGPMTFGEVAYQLLNQTMVVLSIDRG</sequence>
<organism evidence="1 2">
    <name type="scientific">Methylibium petroleiphilum (strain ATCC BAA-1232 / LMG 22953 / PM1)</name>
    <dbReference type="NCBI Taxonomy" id="420662"/>
    <lineage>
        <taxon>Bacteria</taxon>
        <taxon>Pseudomonadati</taxon>
        <taxon>Pseudomonadota</taxon>
        <taxon>Betaproteobacteria</taxon>
        <taxon>Burkholderiales</taxon>
        <taxon>Sphaerotilaceae</taxon>
        <taxon>Methylibium</taxon>
    </lineage>
</organism>
<evidence type="ECO:0000313" key="2">
    <source>
        <dbReference type="Proteomes" id="UP000000366"/>
    </source>
</evidence>
<dbReference type="eggNOG" id="ENOG502Z7SH">
    <property type="taxonomic scope" value="Bacteria"/>
</dbReference>
<keyword evidence="2" id="KW-1185">Reference proteome</keyword>